<protein>
    <submittedName>
        <fullName evidence="1">Phosphonate C-P lyase system protein PhnH</fullName>
    </submittedName>
</protein>
<dbReference type="NCBIfam" id="TIGR03292">
    <property type="entry name" value="PhnH_redo"/>
    <property type="match status" value="1"/>
</dbReference>
<evidence type="ECO:0000313" key="2">
    <source>
        <dbReference type="Proteomes" id="UP001162740"/>
    </source>
</evidence>
<reference evidence="1 2" key="1">
    <citation type="journal article" date="2021" name="Front. Microbiol.">
        <title>Bacterial Transformation of Aromatic Monomers in Softwood Black Liquor.</title>
        <authorList>
            <person name="Navas L.E."/>
            <person name="Dexter G."/>
            <person name="Liu J."/>
            <person name="Levy-Booth D."/>
            <person name="Cho M."/>
            <person name="Jang S.K."/>
            <person name="Mansfield S.D."/>
            <person name="Renneckar S."/>
            <person name="Mohn W.W."/>
            <person name="Eltis L.D."/>
        </authorList>
    </citation>
    <scope>NUCLEOTIDE SEQUENCE [LARGE SCALE GENOMIC DNA]</scope>
    <source>
        <strain evidence="1 2">GD02</strain>
    </source>
</reference>
<dbReference type="InterPro" id="IPR038058">
    <property type="entry name" value="PhnH-like_sp"/>
</dbReference>
<dbReference type="GO" id="GO:0019634">
    <property type="term" value="P:organic phosphonate metabolic process"/>
    <property type="evidence" value="ECO:0007669"/>
    <property type="project" value="InterPro"/>
</dbReference>
<dbReference type="GO" id="GO:0016829">
    <property type="term" value="F:lyase activity"/>
    <property type="evidence" value="ECO:0007669"/>
    <property type="project" value="UniProtKB-KW"/>
</dbReference>
<dbReference type="InterPro" id="IPR008772">
    <property type="entry name" value="Phosphonate_metab_PhnH"/>
</dbReference>
<evidence type="ECO:0000313" key="1">
    <source>
        <dbReference type="EMBL" id="UZF47373.1"/>
    </source>
</evidence>
<organism evidence="1 2">
    <name type="scientific">Rhodococcus rhodochrous</name>
    <dbReference type="NCBI Taxonomy" id="1829"/>
    <lineage>
        <taxon>Bacteria</taxon>
        <taxon>Bacillati</taxon>
        <taxon>Actinomycetota</taxon>
        <taxon>Actinomycetes</taxon>
        <taxon>Mycobacteriales</taxon>
        <taxon>Nocardiaceae</taxon>
        <taxon>Rhodococcus</taxon>
    </lineage>
</organism>
<sequence length="195" mass="20427">MTIADPIVGIGLDPATAGRIYRDVLAAYTRPGLEQMLPSTDFPAALLPALALADLDTGVEVLESDGRHWLEVLTVATGAPVTSADRARYLTVLRAPTADDLLTATRGSALSPESAATVVVEVTSLRGGTPVELTGPGVKEAERISPSGFDEQLWRARNEATADFPAGIDLLIVAEDGAMVGIPRTTRVVPIAEEN</sequence>
<dbReference type="EMBL" id="CP083974">
    <property type="protein sequence ID" value="UZF47373.1"/>
    <property type="molecule type" value="Genomic_DNA"/>
</dbReference>
<dbReference type="SUPFAM" id="SSF159709">
    <property type="entry name" value="PhnH-like"/>
    <property type="match status" value="1"/>
</dbReference>
<proteinExistence type="predicted"/>
<name>A0AA46WZL3_RHORH</name>
<dbReference type="Proteomes" id="UP001162740">
    <property type="component" value="Chromosome"/>
</dbReference>
<dbReference type="PIRSF" id="PIRSF020680">
    <property type="entry name" value="PhnH"/>
    <property type="match status" value="1"/>
</dbReference>
<dbReference type="AlphaFoldDB" id="A0AA46WZL3"/>
<dbReference type="RefSeq" id="WP_179161681.1">
    <property type="nucleotide sequence ID" value="NZ_CP083974.1"/>
</dbReference>
<keyword evidence="1" id="KW-0456">Lyase</keyword>
<gene>
    <name evidence="1" type="primary">phnH</name>
    <name evidence="1" type="ORF">KUM34_012325</name>
</gene>
<dbReference type="Pfam" id="PF05845">
    <property type="entry name" value="PhnH"/>
    <property type="match status" value="1"/>
</dbReference>
<dbReference type="Gene3D" id="3.40.50.11310">
    <property type="entry name" value="Bacterial phosphonate metabolism protein PhnH"/>
    <property type="match status" value="1"/>
</dbReference>
<accession>A0AA46WZL3</accession>